<dbReference type="Pfam" id="PF04437">
    <property type="entry name" value="RINT1_TIP1"/>
    <property type="match status" value="1"/>
</dbReference>
<dbReference type="Proteomes" id="UP000719412">
    <property type="component" value="Unassembled WGS sequence"/>
</dbReference>
<evidence type="ECO:0000256" key="9">
    <source>
        <dbReference type="ARBA" id="ARBA00061158"/>
    </source>
</evidence>
<dbReference type="InterPro" id="IPR015245">
    <property type="entry name" value="Tap_RNA-bd"/>
</dbReference>
<evidence type="ECO:0000256" key="10">
    <source>
        <dbReference type="SAM" id="MobiDB-lite"/>
    </source>
</evidence>
<dbReference type="Gene3D" id="3.80.10.10">
    <property type="entry name" value="Ribonuclease Inhibitor"/>
    <property type="match status" value="1"/>
</dbReference>
<sequence length="1190" mass="137345">MQERLDKLHALECTLQYMKVVQKIEFLSVELEREVKRKDDEQCATIFANLCEISRNLTDFQAMNLRKYLKETLHYWHNILKDKFTKDYYDVMKALKWPFVNTNFSLQIPTPTNIQKLQIIAEYLLQIELPSETVDPLIRSALLSDFPPLCLPVTLLVEPLKKRFLYHFYGARQTNRTDKPEWYFTQILTWIRDHIEFVTKWIQPVIDKLGLHHIDAKLEFIRGLVQLAVEKLHSDLPNLQYDDFTFSHSIDEALGFDKELRETYSYPQNQPSILAVLTQAKIIIKWMAMEKKYATEKMDAMLSSTSVDPFEPLTYDIEDLKITTCADAFITLLQTITERYESLPQPGHRLQFLDLQLELLDDFRVRLLQLVNAEHENVVESKVPMIANTIYYIENVLVDWGTMLHYLNLYYYKSQSDNNEGPRSSLGDCDYSDPTDIESETVFAETLSLYRHMRRDLLLNLSDYVMLEVKSKSKAYRRERWSLMKIGKDIKGLSLTPSACPIFEVVAKRLHQLQKTLASKLFTIFWRSIAQRLDNYLFENLVLDSRFNDGGALQLKYDVTRNLLPLFSQFSERPESYFVQLIESCNLLNITKGSALLLRETLLALEGATGVEDTRPQTLRELGVYKKDNRDWASAARSHLHDEDIDMGGSSGGGRTFNKKHFKGKRGGRSDSPVPNYKKRRLLEGPMSWFRITLPFGNKYEKSFVLRTLLEKIEPLPLWPIMWSVNGTTATFYVDEYKVAEKLQDLDRQIQMPDGFKLIIRVHNGVPNFDANNEVKEKIKATMAKRYNAANKALDLTKFHADPDLQDCFCALFKPIVFLMVLDIISEHIPELEAINLFDNKIANLSYLKKTNEKVPHLKILHVGNNKFRDISMLDPFIGLPITDIVLNGNPLCSKYKDQEAYIGEVRKRFPKVMKLDGVDLPPPISFDICEEVPLPPNQQTFLCNQEGESIVRQFLEQYFLIFDTENRQPLLQAYNESALFSMTMSYPYGQRDKSASWLNWYTTDNRNVLKVSDSDRRQKLLKQGQLAVVSFLQDMPLTKHDIHSFTVDLSVYTPQMLCLTVTGMFKELKTGHKVPPVRAFFRTLVIVPAGSGFCIANETLHITNATDEQAKNFFKTVISTPVSSPVAPRAVPDAATTQQMVAAMSEQSGMNLDWSRKCLEETQWDFTRALSAFADAQKRGLIPPEAFVK</sequence>
<dbReference type="GO" id="GO:0003723">
    <property type="term" value="F:RNA binding"/>
    <property type="evidence" value="ECO:0007669"/>
    <property type="project" value="UniProtKB-KW"/>
</dbReference>
<dbReference type="GO" id="GO:0070939">
    <property type="term" value="C:Dsl1/NZR complex"/>
    <property type="evidence" value="ECO:0007669"/>
    <property type="project" value="InterPro"/>
</dbReference>
<dbReference type="GO" id="GO:0005635">
    <property type="term" value="C:nuclear envelope"/>
    <property type="evidence" value="ECO:0007669"/>
    <property type="project" value="UniProtKB-ARBA"/>
</dbReference>
<dbReference type="PROSITE" id="PS51386">
    <property type="entry name" value="RINT1_TIP20"/>
    <property type="match status" value="1"/>
</dbReference>
<evidence type="ECO:0000256" key="6">
    <source>
        <dbReference type="ARBA" id="ARBA00022816"/>
    </source>
</evidence>
<reference evidence="13" key="1">
    <citation type="journal article" date="2020" name="J Insects Food Feed">
        <title>The yellow mealworm (Tenebrio molitor) genome: a resource for the emerging insects as food and feed industry.</title>
        <authorList>
            <person name="Eriksson T."/>
            <person name="Andere A."/>
            <person name="Kelstrup H."/>
            <person name="Emery V."/>
            <person name="Picard C."/>
        </authorList>
    </citation>
    <scope>NUCLEOTIDE SEQUENCE</scope>
    <source>
        <strain evidence="13">Stoneville</strain>
        <tissue evidence="13">Whole head</tissue>
    </source>
</reference>
<keyword evidence="4" id="KW-0433">Leucine-rich repeat</keyword>
<dbReference type="InterPro" id="IPR012677">
    <property type="entry name" value="Nucleotide-bd_a/b_plait_sf"/>
</dbReference>
<evidence type="ECO:0000256" key="4">
    <source>
        <dbReference type="ARBA" id="ARBA00022614"/>
    </source>
</evidence>
<dbReference type="PROSITE" id="PS51281">
    <property type="entry name" value="TAP_C"/>
    <property type="match status" value="1"/>
</dbReference>
<dbReference type="PANTHER" id="PTHR13520:SF0">
    <property type="entry name" value="RAD50-INTERACTING PROTEIN 1"/>
    <property type="match status" value="1"/>
</dbReference>
<dbReference type="InterPro" id="IPR002075">
    <property type="entry name" value="NTF2_dom"/>
</dbReference>
<dbReference type="PROSITE" id="PS50177">
    <property type="entry name" value="NTF2_DOMAIN"/>
    <property type="match status" value="1"/>
</dbReference>
<keyword evidence="8" id="KW-0539">Nucleus</keyword>
<dbReference type="FunFam" id="3.10.450.50:FF:000004">
    <property type="entry name" value="Nuclear RNA export factor 1"/>
    <property type="match status" value="1"/>
</dbReference>
<dbReference type="InterPro" id="IPR005637">
    <property type="entry name" value="TAP_C_dom"/>
</dbReference>
<comment type="similarity">
    <text evidence="2">Belongs to the NXF family.</text>
</comment>
<dbReference type="EMBL" id="JABDTM020024223">
    <property type="protein sequence ID" value="KAH0814505.1"/>
    <property type="molecule type" value="Genomic_DNA"/>
</dbReference>
<dbReference type="Pfam" id="PF22602">
    <property type="entry name" value="NXF_NTF2"/>
    <property type="match status" value="1"/>
</dbReference>
<dbReference type="Pfam" id="PF24048">
    <property type="entry name" value="LRR_NXF1-5"/>
    <property type="match status" value="1"/>
</dbReference>
<keyword evidence="14" id="KW-1185">Reference proteome</keyword>
<dbReference type="InterPro" id="IPR035979">
    <property type="entry name" value="RBD_domain_sf"/>
</dbReference>
<dbReference type="Gene3D" id="1.20.58.1420">
    <property type="entry name" value="Dsl1p vesicle tethering complex, Tip20p subunit, domain B"/>
    <property type="match status" value="1"/>
</dbReference>
<dbReference type="SMART" id="SM00804">
    <property type="entry name" value="TAP_C"/>
    <property type="match status" value="1"/>
</dbReference>
<dbReference type="FunFam" id="1.20.58.670:FF:000003">
    <property type="entry name" value="RAD50-interacting protein 1"/>
    <property type="match status" value="1"/>
</dbReference>
<proteinExistence type="inferred from homology"/>
<evidence type="ECO:0000259" key="11">
    <source>
        <dbReference type="PROSITE" id="PS50177"/>
    </source>
</evidence>
<evidence type="ECO:0000256" key="1">
    <source>
        <dbReference type="ARBA" id="ARBA00004123"/>
    </source>
</evidence>
<reference evidence="13" key="2">
    <citation type="submission" date="2021-08" db="EMBL/GenBank/DDBJ databases">
        <authorList>
            <person name="Eriksson T."/>
        </authorList>
    </citation>
    <scope>NUCLEOTIDE SEQUENCE</scope>
    <source>
        <strain evidence="13">Stoneville</strain>
        <tissue evidence="13">Whole head</tissue>
    </source>
</reference>
<dbReference type="SUPFAM" id="SSF46934">
    <property type="entry name" value="UBA-like"/>
    <property type="match status" value="1"/>
</dbReference>
<dbReference type="Gene3D" id="3.30.70.330">
    <property type="match status" value="1"/>
</dbReference>
<organism evidence="13 14">
    <name type="scientific">Tenebrio molitor</name>
    <name type="common">Yellow mealworm beetle</name>
    <dbReference type="NCBI Taxonomy" id="7067"/>
    <lineage>
        <taxon>Eukaryota</taxon>
        <taxon>Metazoa</taxon>
        <taxon>Ecdysozoa</taxon>
        <taxon>Arthropoda</taxon>
        <taxon>Hexapoda</taxon>
        <taxon>Insecta</taxon>
        <taxon>Pterygota</taxon>
        <taxon>Neoptera</taxon>
        <taxon>Endopterygota</taxon>
        <taxon>Coleoptera</taxon>
        <taxon>Polyphaga</taxon>
        <taxon>Cucujiformia</taxon>
        <taxon>Tenebrionidae</taxon>
        <taxon>Tenebrio</taxon>
    </lineage>
</organism>
<feature type="region of interest" description="Disordered" evidence="10">
    <location>
        <begin position="643"/>
        <end position="677"/>
    </location>
</feature>
<dbReference type="GO" id="GO:0006888">
    <property type="term" value="P:endoplasmic reticulum to Golgi vesicle-mediated transport"/>
    <property type="evidence" value="ECO:0007669"/>
    <property type="project" value="InterPro"/>
</dbReference>
<dbReference type="Gene3D" id="1.10.8.10">
    <property type="entry name" value="DNA helicase RuvA subunit, C-terminal domain"/>
    <property type="match status" value="1"/>
</dbReference>
<dbReference type="Gene3D" id="3.10.450.50">
    <property type="match status" value="1"/>
</dbReference>
<feature type="compositionally biased region" description="Basic residues" evidence="10">
    <location>
        <begin position="657"/>
        <end position="667"/>
    </location>
</feature>
<dbReference type="SUPFAM" id="SSF54427">
    <property type="entry name" value="NTF2-like"/>
    <property type="match status" value="1"/>
</dbReference>
<evidence type="ECO:0000256" key="7">
    <source>
        <dbReference type="ARBA" id="ARBA00022884"/>
    </source>
</evidence>
<evidence type="ECO:0000313" key="14">
    <source>
        <dbReference type="Proteomes" id="UP000719412"/>
    </source>
</evidence>
<accession>A0A8J6LB00</accession>
<evidence type="ECO:0000256" key="2">
    <source>
        <dbReference type="ARBA" id="ARBA00009285"/>
    </source>
</evidence>
<comment type="caution">
    <text evidence="13">The sequence shown here is derived from an EMBL/GenBank/DDBJ whole genome shotgun (WGS) entry which is preliminary data.</text>
</comment>
<dbReference type="FunFam" id="3.80.10.10:FF:000384">
    <property type="entry name" value="Nuclear RNA export factor 1"/>
    <property type="match status" value="1"/>
</dbReference>
<dbReference type="InterPro" id="IPR032675">
    <property type="entry name" value="LRR_dom_sf"/>
</dbReference>
<evidence type="ECO:0000313" key="13">
    <source>
        <dbReference type="EMBL" id="KAH0814505.1"/>
    </source>
</evidence>
<feature type="domain" description="NTF2" evidence="11">
    <location>
        <begin position="951"/>
        <end position="1103"/>
    </location>
</feature>
<comment type="subcellular location">
    <subcellularLocation>
        <location evidence="1">Nucleus</location>
    </subcellularLocation>
</comment>
<dbReference type="Pfam" id="PF09162">
    <property type="entry name" value="Tap-RNA_bind"/>
    <property type="match status" value="1"/>
</dbReference>
<dbReference type="Pfam" id="PF03943">
    <property type="entry name" value="TAP_C"/>
    <property type="match status" value="1"/>
</dbReference>
<protein>
    <submittedName>
        <fullName evidence="13">Uncharacterized protein</fullName>
    </submittedName>
</protein>
<feature type="domain" description="TAP-C" evidence="12">
    <location>
        <begin position="1136"/>
        <end position="1190"/>
    </location>
</feature>
<dbReference type="InterPro" id="IPR009060">
    <property type="entry name" value="UBA-like_sf"/>
</dbReference>
<dbReference type="InterPro" id="IPR042044">
    <property type="entry name" value="EXOC6PINT-1/Sec15/Tip20_C_dom2"/>
</dbReference>
<evidence type="ECO:0000256" key="3">
    <source>
        <dbReference type="ARBA" id="ARBA00022448"/>
    </source>
</evidence>
<dbReference type="Gene3D" id="1.20.58.670">
    <property type="entry name" value="Dsl1p vesicle tethering complex, Tip20p subunit, domain D"/>
    <property type="match status" value="1"/>
</dbReference>
<comment type="similarity">
    <text evidence="9">Belongs to the RINT1 family.</text>
</comment>
<dbReference type="SUPFAM" id="SSF52058">
    <property type="entry name" value="L domain-like"/>
    <property type="match status" value="1"/>
</dbReference>
<keyword evidence="7" id="KW-0694">RNA-binding</keyword>
<dbReference type="GO" id="GO:0006406">
    <property type="term" value="P:mRNA export from nucleus"/>
    <property type="evidence" value="ECO:0007669"/>
    <property type="project" value="InterPro"/>
</dbReference>
<dbReference type="InterPro" id="IPR007528">
    <property type="entry name" value="RINT1_Tip20"/>
</dbReference>
<dbReference type="GO" id="GO:0006890">
    <property type="term" value="P:retrograde vesicle-mediated transport, Golgi to endoplasmic reticulum"/>
    <property type="evidence" value="ECO:0007669"/>
    <property type="project" value="InterPro"/>
</dbReference>
<keyword evidence="5" id="KW-0677">Repeat</keyword>
<name>A0A8J6LB00_TENMO</name>
<dbReference type="InterPro" id="IPR057125">
    <property type="entry name" value="NXF1/2/3/5-like_LRR"/>
</dbReference>
<dbReference type="AlphaFoldDB" id="A0A8J6LB00"/>
<dbReference type="InterPro" id="IPR018222">
    <property type="entry name" value="Nuclear_transport_factor_2_euk"/>
</dbReference>
<keyword evidence="3" id="KW-0813">Transport</keyword>
<dbReference type="SUPFAM" id="SSF54928">
    <property type="entry name" value="RNA-binding domain, RBD"/>
    <property type="match status" value="1"/>
</dbReference>
<dbReference type="GO" id="GO:0005654">
    <property type="term" value="C:nucleoplasm"/>
    <property type="evidence" value="ECO:0007669"/>
    <property type="project" value="UniProtKB-ARBA"/>
</dbReference>
<evidence type="ECO:0000259" key="12">
    <source>
        <dbReference type="PROSITE" id="PS51281"/>
    </source>
</evidence>
<dbReference type="FunFam" id="1.10.8.10:FF:000018">
    <property type="entry name" value="Nuclear RNA export factor 1"/>
    <property type="match status" value="1"/>
</dbReference>
<keyword evidence="6" id="KW-0509">mRNA transport</keyword>
<evidence type="ECO:0000256" key="8">
    <source>
        <dbReference type="ARBA" id="ARBA00023242"/>
    </source>
</evidence>
<dbReference type="InterPro" id="IPR032710">
    <property type="entry name" value="NTF2-like_dom_sf"/>
</dbReference>
<dbReference type="GO" id="GO:0060628">
    <property type="term" value="P:regulation of ER to Golgi vesicle-mediated transport"/>
    <property type="evidence" value="ECO:0007669"/>
    <property type="project" value="TreeGrafter"/>
</dbReference>
<evidence type="ECO:0000256" key="5">
    <source>
        <dbReference type="ARBA" id="ARBA00022737"/>
    </source>
</evidence>
<dbReference type="PANTHER" id="PTHR13520">
    <property type="entry name" value="RAD50-INTERACTING PROTEIN 1 RINT-1"/>
    <property type="match status" value="1"/>
</dbReference>
<dbReference type="CDD" id="cd14342">
    <property type="entry name" value="UBA_TAP-C"/>
    <property type="match status" value="1"/>
</dbReference>
<dbReference type="InterPro" id="IPR042042">
    <property type="entry name" value="Tip20p_domB"/>
</dbReference>
<gene>
    <name evidence="13" type="ORF">GEV33_008285</name>
</gene>